<comment type="caution">
    <text evidence="3">The sequence shown here is derived from an EMBL/GenBank/DDBJ whole genome shotgun (WGS) entry which is preliminary data.</text>
</comment>
<keyword evidence="1" id="KW-0677">Repeat</keyword>
<evidence type="ECO:0008006" key="5">
    <source>
        <dbReference type="Google" id="ProtNLM"/>
    </source>
</evidence>
<evidence type="ECO:0000256" key="1">
    <source>
        <dbReference type="ARBA" id="ARBA00022737"/>
    </source>
</evidence>
<reference evidence="3" key="1">
    <citation type="submission" date="2019-12" db="EMBL/GenBank/DDBJ databases">
        <title>Genome sequencing and annotation of Brassica cretica.</title>
        <authorList>
            <person name="Studholme D.J."/>
            <person name="Sarris P.F."/>
        </authorList>
    </citation>
    <scope>NUCLEOTIDE SEQUENCE</scope>
    <source>
        <strain evidence="4">PFS-001/15</strain>
        <strain evidence="3">PFS-102/07</strain>
        <tissue evidence="3">Leaf</tissue>
    </source>
</reference>
<protein>
    <recommendedName>
        <fullName evidence="5">Pentacotripeptide-repeat region of PRORP domain-containing protein</fullName>
    </recommendedName>
</protein>
<dbReference type="NCBIfam" id="TIGR00756">
    <property type="entry name" value="PPR"/>
    <property type="match status" value="1"/>
</dbReference>
<organism evidence="3">
    <name type="scientific">Brassica cretica</name>
    <name type="common">Mustard</name>
    <dbReference type="NCBI Taxonomy" id="69181"/>
    <lineage>
        <taxon>Eukaryota</taxon>
        <taxon>Viridiplantae</taxon>
        <taxon>Streptophyta</taxon>
        <taxon>Embryophyta</taxon>
        <taxon>Tracheophyta</taxon>
        <taxon>Spermatophyta</taxon>
        <taxon>Magnoliopsida</taxon>
        <taxon>eudicotyledons</taxon>
        <taxon>Gunneridae</taxon>
        <taxon>Pentapetalae</taxon>
        <taxon>rosids</taxon>
        <taxon>malvids</taxon>
        <taxon>Brassicales</taxon>
        <taxon>Brassicaceae</taxon>
        <taxon>Brassiceae</taxon>
        <taxon>Brassica</taxon>
    </lineage>
</organism>
<proteinExistence type="predicted"/>
<dbReference type="EMBL" id="QGKW02001988">
    <property type="protein sequence ID" value="KAF2553543.1"/>
    <property type="molecule type" value="Genomic_DNA"/>
</dbReference>
<dbReference type="Pfam" id="PF13041">
    <property type="entry name" value="PPR_2"/>
    <property type="match status" value="1"/>
</dbReference>
<evidence type="ECO:0000256" key="2">
    <source>
        <dbReference type="PROSITE-ProRule" id="PRU00708"/>
    </source>
</evidence>
<gene>
    <name evidence="4" type="ORF">F2Q68_00036044</name>
    <name evidence="3" type="ORF">F2Q70_00031605</name>
</gene>
<dbReference type="InterPro" id="IPR011990">
    <property type="entry name" value="TPR-like_helical_dom_sf"/>
</dbReference>
<dbReference type="PROSITE" id="PS51375">
    <property type="entry name" value="PPR"/>
    <property type="match status" value="1"/>
</dbReference>
<dbReference type="InterPro" id="IPR002885">
    <property type="entry name" value="PPR_rpt"/>
</dbReference>
<dbReference type="Gene3D" id="1.25.40.10">
    <property type="entry name" value="Tetratricopeptide repeat domain"/>
    <property type="match status" value="1"/>
</dbReference>
<evidence type="ECO:0000313" key="3">
    <source>
        <dbReference type="EMBL" id="KAF2534812.1"/>
    </source>
</evidence>
<name>A0A8S9FVU5_BRACR</name>
<accession>A0A8S9FVU5</accession>
<dbReference type="Proteomes" id="UP000712281">
    <property type="component" value="Unassembled WGS sequence"/>
</dbReference>
<evidence type="ECO:0000313" key="4">
    <source>
        <dbReference type="EMBL" id="KAF2553543.1"/>
    </source>
</evidence>
<dbReference type="EMBL" id="QGKY02002305">
    <property type="protein sequence ID" value="KAF2534812.1"/>
    <property type="molecule type" value="Genomic_DNA"/>
</dbReference>
<feature type="repeat" description="PPR" evidence="2">
    <location>
        <begin position="39"/>
        <end position="73"/>
    </location>
</feature>
<dbReference type="AlphaFoldDB" id="A0A8S9FVU5"/>
<sequence length="86" mass="9723">MFSRLEPVQRSSVDPQAWFGRRPRLAAEVFDLLPDDQKGVAAYTALMDIYISAGSPEKAMKIFEEMREREIMPSVAGDVQCSLVWS</sequence>